<feature type="domain" description="Major facilitator superfamily (MFS) profile" evidence="5">
    <location>
        <begin position="19"/>
        <end position="434"/>
    </location>
</feature>
<feature type="transmembrane region" description="Helical" evidence="4">
    <location>
        <begin position="158"/>
        <end position="180"/>
    </location>
</feature>
<feature type="transmembrane region" description="Helical" evidence="4">
    <location>
        <begin position="323"/>
        <end position="341"/>
    </location>
</feature>
<feature type="transmembrane region" description="Helical" evidence="4">
    <location>
        <begin position="385"/>
        <end position="404"/>
    </location>
</feature>
<feature type="transmembrane region" description="Helical" evidence="4">
    <location>
        <begin position="186"/>
        <end position="208"/>
    </location>
</feature>
<feature type="transmembrane region" description="Helical" evidence="4">
    <location>
        <begin position="292"/>
        <end position="311"/>
    </location>
</feature>
<feature type="transmembrane region" description="Helical" evidence="4">
    <location>
        <begin position="127"/>
        <end position="146"/>
    </location>
</feature>
<comment type="caution">
    <text evidence="6">The sequence shown here is derived from an EMBL/GenBank/DDBJ whole genome shotgun (WGS) entry which is preliminary data.</text>
</comment>
<evidence type="ECO:0000256" key="2">
    <source>
        <dbReference type="ARBA" id="ARBA00022989"/>
    </source>
</evidence>
<keyword evidence="7" id="KW-1185">Reference proteome</keyword>
<proteinExistence type="predicted"/>
<dbReference type="RefSeq" id="WP_304560623.1">
    <property type="nucleotide sequence ID" value="NZ_JAUQSZ010000004.1"/>
</dbReference>
<evidence type="ECO:0000256" key="3">
    <source>
        <dbReference type="ARBA" id="ARBA00023136"/>
    </source>
</evidence>
<evidence type="ECO:0000256" key="1">
    <source>
        <dbReference type="ARBA" id="ARBA00022692"/>
    </source>
</evidence>
<organism evidence="6 7">
    <name type="scientific">Sphingomonas immobilis</name>
    <dbReference type="NCBI Taxonomy" id="3063997"/>
    <lineage>
        <taxon>Bacteria</taxon>
        <taxon>Pseudomonadati</taxon>
        <taxon>Pseudomonadota</taxon>
        <taxon>Alphaproteobacteria</taxon>
        <taxon>Sphingomonadales</taxon>
        <taxon>Sphingomonadaceae</taxon>
        <taxon>Sphingomonas</taxon>
    </lineage>
</organism>
<dbReference type="EMBL" id="JAUQSZ010000004">
    <property type="protein sequence ID" value="MDO7842155.1"/>
    <property type="molecule type" value="Genomic_DNA"/>
</dbReference>
<feature type="transmembrane region" description="Helical" evidence="4">
    <location>
        <begin position="88"/>
        <end position="121"/>
    </location>
</feature>
<sequence length="439" mass="43840">MTGQPVDPDRPLLPKAGASRDQLLLFGVMMAIAIGNTGLQSVLPGIGRSLKLPDPMIALAFSLSAVLWSVAAPAWAKRIDRLGAKQMVLIGLGGFVCSLLCCGLALAAGIVGMVSAGIAFAGFVAGRGLYGLFGAAAPPAAQALVVANTPRAQRTNALSLLASAFGLGTIVGPALAPFFILPWIGLAGPAFVFALVGVGMFATVALLLPAGRAGVHLSGVAVADPAIGAEPSDPSLAEIDATGDGRVGLMDPRVLPWMIFGLVSGHAQAIAGQTMAFLIIDRTHLSPALAQPLIGLVLMGGAVAALLAQWGVIPRLNLAPRALVLWGTGLAAAGCAGVAAAGDLHAIGVAFAIASLGFGLLRPGFTAGASLAVGAEEQAAVAGQVTANNGFAFVFGPSAGILLYGLWSPLPYLVCAGALVVTLAFGLRALRPGSPALAR</sequence>
<feature type="transmembrane region" description="Helical" evidence="4">
    <location>
        <begin position="254"/>
        <end position="280"/>
    </location>
</feature>
<evidence type="ECO:0000259" key="5">
    <source>
        <dbReference type="PROSITE" id="PS50850"/>
    </source>
</evidence>
<reference evidence="6" key="1">
    <citation type="submission" date="2023-07" db="EMBL/GenBank/DDBJ databases">
        <authorList>
            <person name="Kim M.K."/>
        </authorList>
    </citation>
    <scope>NUCLEOTIDE SEQUENCE</scope>
    <source>
        <strain evidence="6">CA1-15</strain>
    </source>
</reference>
<dbReference type="InterPro" id="IPR020846">
    <property type="entry name" value="MFS_dom"/>
</dbReference>
<dbReference type="InterPro" id="IPR036259">
    <property type="entry name" value="MFS_trans_sf"/>
</dbReference>
<protein>
    <submittedName>
        <fullName evidence="6">MFS transporter</fullName>
    </submittedName>
</protein>
<dbReference type="Gene3D" id="1.20.1250.20">
    <property type="entry name" value="MFS general substrate transporter like domains"/>
    <property type="match status" value="1"/>
</dbReference>
<feature type="transmembrane region" description="Helical" evidence="4">
    <location>
        <begin position="347"/>
        <end position="373"/>
    </location>
</feature>
<dbReference type="PANTHER" id="PTHR23546">
    <property type="entry name" value="TRANSPORT PROTEIN"/>
    <property type="match status" value="1"/>
</dbReference>
<keyword evidence="3 4" id="KW-0472">Membrane</keyword>
<accession>A0ABT8ZX62</accession>
<feature type="transmembrane region" description="Helical" evidence="4">
    <location>
        <begin position="23"/>
        <end position="43"/>
    </location>
</feature>
<dbReference type="PROSITE" id="PS50850">
    <property type="entry name" value="MFS"/>
    <property type="match status" value="1"/>
</dbReference>
<gene>
    <name evidence="6" type="ORF">Q5H94_07445</name>
</gene>
<evidence type="ECO:0000313" key="6">
    <source>
        <dbReference type="EMBL" id="MDO7842155.1"/>
    </source>
</evidence>
<dbReference type="Pfam" id="PF07690">
    <property type="entry name" value="MFS_1"/>
    <property type="match status" value="1"/>
</dbReference>
<feature type="transmembrane region" description="Helical" evidence="4">
    <location>
        <begin position="410"/>
        <end position="430"/>
    </location>
</feature>
<dbReference type="Proteomes" id="UP001176468">
    <property type="component" value="Unassembled WGS sequence"/>
</dbReference>
<evidence type="ECO:0000313" key="7">
    <source>
        <dbReference type="Proteomes" id="UP001176468"/>
    </source>
</evidence>
<keyword evidence="1 4" id="KW-0812">Transmembrane</keyword>
<dbReference type="InterPro" id="IPR011701">
    <property type="entry name" value="MFS"/>
</dbReference>
<feature type="transmembrane region" description="Helical" evidence="4">
    <location>
        <begin position="55"/>
        <end position="76"/>
    </location>
</feature>
<dbReference type="SUPFAM" id="SSF103473">
    <property type="entry name" value="MFS general substrate transporter"/>
    <property type="match status" value="1"/>
</dbReference>
<keyword evidence="2 4" id="KW-1133">Transmembrane helix</keyword>
<dbReference type="PANTHER" id="PTHR23546:SF1">
    <property type="entry name" value="MEMBRANE PROTEIN"/>
    <property type="match status" value="1"/>
</dbReference>
<name>A0ABT8ZX62_9SPHN</name>
<evidence type="ECO:0000256" key="4">
    <source>
        <dbReference type="SAM" id="Phobius"/>
    </source>
</evidence>